<evidence type="ECO:0000256" key="1">
    <source>
        <dbReference type="SAM" id="MobiDB-lite"/>
    </source>
</evidence>
<dbReference type="Proteomes" id="UP000265566">
    <property type="component" value="Chromosome 1"/>
</dbReference>
<gene>
    <name evidence="3" type="ORF">MtrunA17_Chr1g0159191</name>
</gene>
<evidence type="ECO:0000313" key="4">
    <source>
        <dbReference type="Proteomes" id="UP000265566"/>
    </source>
</evidence>
<proteinExistence type="predicted"/>
<feature type="compositionally biased region" description="Low complexity" evidence="1">
    <location>
        <begin position="1"/>
        <end position="12"/>
    </location>
</feature>
<feature type="region of interest" description="Disordered" evidence="1">
    <location>
        <begin position="79"/>
        <end position="105"/>
    </location>
</feature>
<dbReference type="AlphaFoldDB" id="A0A396JMF5"/>
<name>A0A396JMF5_MEDTR</name>
<organism evidence="3 4">
    <name type="scientific">Medicago truncatula</name>
    <name type="common">Barrel medic</name>
    <name type="synonym">Medicago tribuloides</name>
    <dbReference type="NCBI Taxonomy" id="3880"/>
    <lineage>
        <taxon>Eukaryota</taxon>
        <taxon>Viridiplantae</taxon>
        <taxon>Streptophyta</taxon>
        <taxon>Embryophyta</taxon>
        <taxon>Tracheophyta</taxon>
        <taxon>Spermatophyta</taxon>
        <taxon>Magnoliopsida</taxon>
        <taxon>eudicotyledons</taxon>
        <taxon>Gunneridae</taxon>
        <taxon>Pentapetalae</taxon>
        <taxon>rosids</taxon>
        <taxon>fabids</taxon>
        <taxon>Fabales</taxon>
        <taxon>Fabaceae</taxon>
        <taxon>Papilionoideae</taxon>
        <taxon>50 kb inversion clade</taxon>
        <taxon>NPAAA clade</taxon>
        <taxon>Hologalegina</taxon>
        <taxon>IRL clade</taxon>
        <taxon>Trifolieae</taxon>
        <taxon>Medicago</taxon>
    </lineage>
</organism>
<sequence>MNNMNFPNNISNERSQKRELQLQGLPRPTPLTINKNSHKIKKPPLGPKIQIHEPVIIYTESPKIIHTSPSEFMSLVQSLTGSSSSSSSSSNKVSMLNDSSTDNTS</sequence>
<accession>A0A396JMF5</accession>
<protein>
    <recommendedName>
        <fullName evidence="2">VQ domain-containing protein</fullName>
    </recommendedName>
</protein>
<dbReference type="EMBL" id="PSQE01000001">
    <property type="protein sequence ID" value="RHN77851.1"/>
    <property type="molecule type" value="Genomic_DNA"/>
</dbReference>
<dbReference type="Gramene" id="rna1347">
    <property type="protein sequence ID" value="RHN77851.1"/>
    <property type="gene ID" value="gene1347"/>
</dbReference>
<dbReference type="PANTHER" id="PTHR33143">
    <property type="entry name" value="F16F4.1 PROTEIN-RELATED"/>
    <property type="match status" value="1"/>
</dbReference>
<dbReference type="InterPro" id="IPR039607">
    <property type="entry name" value="VQ_8/17/18/20/21/25"/>
</dbReference>
<evidence type="ECO:0000313" key="3">
    <source>
        <dbReference type="EMBL" id="RHN77851.1"/>
    </source>
</evidence>
<comment type="caution">
    <text evidence="3">The sequence shown here is derived from an EMBL/GenBank/DDBJ whole genome shotgun (WGS) entry which is preliminary data.</text>
</comment>
<reference evidence="4" key="1">
    <citation type="journal article" date="2018" name="Nat. Plants">
        <title>Whole-genome landscape of Medicago truncatula symbiotic genes.</title>
        <authorList>
            <person name="Pecrix Y."/>
            <person name="Staton S.E."/>
            <person name="Sallet E."/>
            <person name="Lelandais-Briere C."/>
            <person name="Moreau S."/>
            <person name="Carrere S."/>
            <person name="Blein T."/>
            <person name="Jardinaud M.F."/>
            <person name="Latrasse D."/>
            <person name="Zouine M."/>
            <person name="Zahm M."/>
            <person name="Kreplak J."/>
            <person name="Mayjonade B."/>
            <person name="Satge C."/>
            <person name="Perez M."/>
            <person name="Cauet S."/>
            <person name="Marande W."/>
            <person name="Chantry-Darmon C."/>
            <person name="Lopez-Roques C."/>
            <person name="Bouchez O."/>
            <person name="Berard A."/>
            <person name="Debelle F."/>
            <person name="Munos S."/>
            <person name="Bendahmane A."/>
            <person name="Berges H."/>
            <person name="Niebel A."/>
            <person name="Buitink J."/>
            <person name="Frugier F."/>
            <person name="Benhamed M."/>
            <person name="Crespi M."/>
            <person name="Gouzy J."/>
            <person name="Gamas P."/>
        </authorList>
    </citation>
    <scope>NUCLEOTIDE SEQUENCE [LARGE SCALE GENOMIC DNA]</scope>
    <source>
        <strain evidence="4">cv. Jemalong A17</strain>
    </source>
</reference>
<feature type="domain" description="VQ" evidence="2">
    <location>
        <begin position="61"/>
        <end position="85"/>
    </location>
</feature>
<evidence type="ECO:0000259" key="2">
    <source>
        <dbReference type="Pfam" id="PF05678"/>
    </source>
</evidence>
<feature type="region of interest" description="Disordered" evidence="1">
    <location>
        <begin position="1"/>
        <end position="47"/>
    </location>
</feature>
<dbReference type="PANTHER" id="PTHR33143:SF63">
    <property type="entry name" value="F16F4.1 PROTEIN"/>
    <property type="match status" value="1"/>
</dbReference>
<dbReference type="Pfam" id="PF05678">
    <property type="entry name" value="VQ"/>
    <property type="match status" value="1"/>
</dbReference>
<dbReference type="InterPro" id="IPR008889">
    <property type="entry name" value="VQ"/>
</dbReference>